<accession>A0AC61R7I1</accession>
<evidence type="ECO:0000313" key="2">
    <source>
        <dbReference type="Proteomes" id="UP000308836"/>
    </source>
</evidence>
<evidence type="ECO:0000313" key="1">
    <source>
        <dbReference type="EMBL" id="TGY65632.1"/>
    </source>
</evidence>
<dbReference type="Proteomes" id="UP000308836">
    <property type="component" value="Unassembled WGS sequence"/>
</dbReference>
<sequence length="1072" mass="118227">MKDNKALKRLSATAVIASSLIPQSMPVFAKEESRANSFFELSDPIANVAVAQQVVSQSKADALINALKEASKEEAKAEEAVATAEQNYATVRGGNEYQPQYDRIVNERQTLENSVDQKLDQEITTGTAELEKMVADYEDAIEKKEALESELTQKQGLLESEKSKLEDLEQAVEQAKAEYDALEPGAIEAAEQKNAEAINLWTNAQIALQEAQNALTQAEANYAALSQSLESTRATYNEALNAVMAAQAAYDQALAVQAEKEANLALAENEEVYAQAEAELQNAQQAVSQAQAMVEQSAQSVAESENQLVLAQSAFDQAASELPVYQQAIADAQTGVENAESEVSRSQAALEQALMENKKQAEAQKNAQLAVEKAENAVKLQTEAVDIAGQEVKGVQAKIDNLQSQLETNHAEIKKLEEQLQVLQAQYASGSLGFFQAIDNDDATKAMNVILSRTDGLYDYTHVGKENDATSLENMKASLAWIKECNELRAKHGLPALGVNSYMMAIAQKQLNYSAVEVGHSQKYQVGENLAWGYENPFDGWYDKEKAIYERYLAQGLTPEEIENDHFQEVGHYLNIIEDGYYITGFAVNTEPHRYNVAYGQVFTYRGSGYTVENYEKMLDDYCSGIEKAIAAKQEELETAQADNSLVKAIEQAEAELKTKVAEAERQKQLLSQREVSLEQAVTLSSQAAMALTNSQALLKKAEDNLKAKEEMLSQAQAILSQKENALQAYLESDELRALQNNIDLAQARLNQANTTHQTHTALLAQNQSFAQDKKNQLAALERLIANAKTEWNEAKKDTQDKSEKLKSVKQNAETVRKGLESLETETGAAEAKLNEHKKEAAQKAQDEQQKKKAFDEANKTFLALDGLRVRYEETVRAQNQAVRTIESLEKEVPALRTSIQNAQNQIAQDSKRQTQARAYLAQLHGAKDAWNAIKKGQSANFDPTFDDLAAFPVLFANYQSLKKDEQLAKAKLEQLIADADSSLESLRQAKAEYEKAKQARQAAQNVLDAFLKLLENEETIVVDTNPEKKENTDSKKESSPNTAAGTGLYIYTAGTVLSGAIAVAFLKRKKD</sequence>
<proteinExistence type="predicted"/>
<comment type="caution">
    <text evidence="1">The sequence shown here is derived from an EMBL/GenBank/DDBJ whole genome shotgun (WGS) entry which is preliminary data.</text>
</comment>
<protein>
    <submittedName>
        <fullName evidence="1">Uncharacterized protein</fullName>
    </submittedName>
</protein>
<keyword evidence="2" id="KW-1185">Reference proteome</keyword>
<organism evidence="1 2">
    <name type="scientific">Dubosiella muris</name>
    <dbReference type="NCBI Taxonomy" id="3038133"/>
    <lineage>
        <taxon>Bacteria</taxon>
        <taxon>Bacillati</taxon>
        <taxon>Bacillota</taxon>
        <taxon>Erysipelotrichia</taxon>
        <taxon>Erysipelotrichales</taxon>
        <taxon>Erysipelotrichaceae</taxon>
        <taxon>Dubosiella</taxon>
    </lineage>
</organism>
<gene>
    <name evidence="1" type="ORF">E5336_08030</name>
</gene>
<name>A0AC61R7I1_9FIRM</name>
<reference evidence="1" key="1">
    <citation type="submission" date="2019-04" db="EMBL/GenBank/DDBJ databases">
        <title>Microbes associate with the intestines of laboratory mice.</title>
        <authorList>
            <person name="Navarre W."/>
            <person name="Wong E."/>
            <person name="Huang K."/>
            <person name="Tropini C."/>
            <person name="Ng K."/>
            <person name="Yu B."/>
        </authorList>
    </citation>
    <scope>NUCLEOTIDE SEQUENCE</scope>
    <source>
        <strain evidence="1">NM09_H32</strain>
    </source>
</reference>
<dbReference type="EMBL" id="SRYG01000015">
    <property type="protein sequence ID" value="TGY65632.1"/>
    <property type="molecule type" value="Genomic_DNA"/>
</dbReference>